<evidence type="ECO:0000313" key="11">
    <source>
        <dbReference type="Proteomes" id="UP000664844"/>
    </source>
</evidence>
<dbReference type="Proteomes" id="UP000664844">
    <property type="component" value="Unassembled WGS sequence"/>
</dbReference>
<feature type="domain" description="ABC transmembrane type-2" evidence="9">
    <location>
        <begin position="49"/>
        <end position="277"/>
    </location>
</feature>
<feature type="transmembrane region" description="Helical" evidence="8">
    <location>
        <begin position="200"/>
        <end position="220"/>
    </location>
</feature>
<proteinExistence type="inferred from homology"/>
<feature type="transmembrane region" description="Helical" evidence="8">
    <location>
        <begin position="256"/>
        <end position="274"/>
    </location>
</feature>
<keyword evidence="11" id="KW-1185">Reference proteome</keyword>
<feature type="transmembrane region" description="Helical" evidence="8">
    <location>
        <begin position="170"/>
        <end position="193"/>
    </location>
</feature>
<evidence type="ECO:0000256" key="1">
    <source>
        <dbReference type="ARBA" id="ARBA00004651"/>
    </source>
</evidence>
<evidence type="ECO:0000256" key="7">
    <source>
        <dbReference type="ARBA" id="ARBA00023136"/>
    </source>
</evidence>
<evidence type="ECO:0000256" key="8">
    <source>
        <dbReference type="RuleBase" id="RU361157"/>
    </source>
</evidence>
<dbReference type="PROSITE" id="PS51012">
    <property type="entry name" value="ABC_TM2"/>
    <property type="match status" value="1"/>
</dbReference>
<evidence type="ECO:0000256" key="4">
    <source>
        <dbReference type="ARBA" id="ARBA00022475"/>
    </source>
</evidence>
<keyword evidence="3 8" id="KW-0813">Transport</keyword>
<gene>
    <name evidence="10" type="ORF">J0895_13050</name>
</gene>
<feature type="transmembrane region" description="Helical" evidence="8">
    <location>
        <begin position="136"/>
        <end position="158"/>
    </location>
</feature>
<dbReference type="PANTHER" id="PTHR30413">
    <property type="entry name" value="INNER MEMBRANE TRANSPORT PERMEASE"/>
    <property type="match status" value="1"/>
</dbReference>
<evidence type="ECO:0000313" key="10">
    <source>
        <dbReference type="EMBL" id="MBO0350023.1"/>
    </source>
</evidence>
<comment type="caution">
    <text evidence="10">The sequence shown here is derived from an EMBL/GenBank/DDBJ whole genome shotgun (WGS) entry which is preliminary data.</text>
</comment>
<dbReference type="EMBL" id="JAFLQW010000347">
    <property type="protein sequence ID" value="MBO0350023.1"/>
    <property type="molecule type" value="Genomic_DNA"/>
</dbReference>
<evidence type="ECO:0000259" key="9">
    <source>
        <dbReference type="PROSITE" id="PS51012"/>
    </source>
</evidence>
<accession>A0ABS3FSK1</accession>
<dbReference type="InterPro" id="IPR013525">
    <property type="entry name" value="ABC2_TM"/>
</dbReference>
<keyword evidence="4 8" id="KW-1003">Cell membrane</keyword>
<keyword evidence="7 8" id="KW-0472">Membrane</keyword>
<organism evidence="10 11">
    <name type="scientific">Phormidium pseudopriestleyi FRX01</name>
    <dbReference type="NCBI Taxonomy" id="1759528"/>
    <lineage>
        <taxon>Bacteria</taxon>
        <taxon>Bacillati</taxon>
        <taxon>Cyanobacteriota</taxon>
        <taxon>Cyanophyceae</taxon>
        <taxon>Oscillatoriophycideae</taxon>
        <taxon>Oscillatoriales</taxon>
        <taxon>Oscillatoriaceae</taxon>
        <taxon>Phormidium</taxon>
    </lineage>
</organism>
<name>A0ABS3FSK1_9CYAN</name>
<sequence>MVRTIKGAFRKAKPISQRSLLDEQQLIKLNLLKTLVQRDLAARYKGSVLGNLWPLLNQLSQLLIYTYVFSIILKVRLPATNLPENSFTFGLWLFAGLVPWIAFTTGFMQAANVVVGQPNLVKKVVFPLSLLPLVPVLSAFIESTFGLMALIVMLAISSDTLHPTLFLLPLVWVTQLLFTAGLGYLTAGFTVFLRDIPQSLIVLVNLWFYLTPICYPATVIPEQWRELVFWLNPMAAIAETYRDIILVGEINHPGEWAVATLISLAIFGLGLWSYRRLRPAFADVI</sequence>
<dbReference type="InterPro" id="IPR047817">
    <property type="entry name" value="ABC2_TM_bact-type"/>
</dbReference>
<protein>
    <recommendedName>
        <fullName evidence="8">Transport permease protein</fullName>
    </recommendedName>
</protein>
<evidence type="ECO:0000256" key="6">
    <source>
        <dbReference type="ARBA" id="ARBA00022989"/>
    </source>
</evidence>
<feature type="transmembrane region" description="Helical" evidence="8">
    <location>
        <begin position="91"/>
        <end position="115"/>
    </location>
</feature>
<comment type="caution">
    <text evidence="8">Lacks conserved residue(s) required for the propagation of feature annotation.</text>
</comment>
<dbReference type="PANTHER" id="PTHR30413:SF10">
    <property type="entry name" value="CAPSULE POLYSACCHARIDE EXPORT INNER-MEMBRANE PROTEIN CTRC"/>
    <property type="match status" value="1"/>
</dbReference>
<evidence type="ECO:0000256" key="5">
    <source>
        <dbReference type="ARBA" id="ARBA00022692"/>
    </source>
</evidence>
<comment type="subcellular location">
    <subcellularLocation>
        <location evidence="1 8">Cell membrane</location>
        <topology evidence="1 8">Multi-pass membrane protein</topology>
    </subcellularLocation>
</comment>
<reference evidence="10 11" key="1">
    <citation type="submission" date="2021-03" db="EMBL/GenBank/DDBJ databases">
        <title>Metabolic Capacity of the Antarctic Cyanobacterium Phormidium pseudopriestleyi that Sustains Oxygenic Photosynthesis in the Presence of Hydrogen Sulfide.</title>
        <authorList>
            <person name="Lumian J.E."/>
            <person name="Jungblut A.D."/>
            <person name="Dillon M.L."/>
            <person name="Hawes I."/>
            <person name="Doran P.T."/>
            <person name="Mackey T.J."/>
            <person name="Dick G.J."/>
            <person name="Grettenberger C.L."/>
            <person name="Sumner D.Y."/>
        </authorList>
    </citation>
    <scope>NUCLEOTIDE SEQUENCE [LARGE SCALE GENOMIC DNA]</scope>
    <source>
        <strain evidence="10 11">FRX01</strain>
    </source>
</reference>
<evidence type="ECO:0000256" key="2">
    <source>
        <dbReference type="ARBA" id="ARBA00007783"/>
    </source>
</evidence>
<keyword evidence="5 8" id="KW-0812">Transmembrane</keyword>
<keyword evidence="6 8" id="KW-1133">Transmembrane helix</keyword>
<evidence type="ECO:0000256" key="3">
    <source>
        <dbReference type="ARBA" id="ARBA00022448"/>
    </source>
</evidence>
<comment type="similarity">
    <text evidence="2 8">Belongs to the ABC-2 integral membrane protein family.</text>
</comment>
<dbReference type="Pfam" id="PF01061">
    <property type="entry name" value="ABC2_membrane"/>
    <property type="match status" value="1"/>
</dbReference>